<keyword evidence="2" id="KW-1185">Reference proteome</keyword>
<gene>
    <name evidence="1" type="ORF">GCM10007100_40370</name>
</gene>
<proteinExistence type="predicted"/>
<dbReference type="Proteomes" id="UP000644507">
    <property type="component" value="Unassembled WGS sequence"/>
</dbReference>
<evidence type="ECO:0000313" key="2">
    <source>
        <dbReference type="Proteomes" id="UP000644507"/>
    </source>
</evidence>
<sequence>MQTIAQILSQIESRWEVVARKEIDRAVTDSKLEDVYVAGFWLFYTDGSAFYPPYLSINSRSGNLNLYDKWSPPEWLHGLDGATDAMASEYEPLMEALRDKPESEWDNVIEQHYELISRVSQSLTKTFREEGAIATTDDFLACILDHQHGDTESERLSRLSIGGIMPEDLQRFFADRNS</sequence>
<dbReference type="AlphaFoldDB" id="A0A918WQY3"/>
<comment type="caution">
    <text evidence="1">The sequence shown here is derived from an EMBL/GenBank/DDBJ whole genome shotgun (WGS) entry which is preliminary data.</text>
</comment>
<name>A0A918WQY3_9BACT</name>
<dbReference type="EMBL" id="BMXI01000045">
    <property type="protein sequence ID" value="GHC68257.1"/>
    <property type="molecule type" value="Genomic_DNA"/>
</dbReference>
<evidence type="ECO:0008006" key="3">
    <source>
        <dbReference type="Google" id="ProtNLM"/>
    </source>
</evidence>
<protein>
    <recommendedName>
        <fullName evidence="3">DUF4303 domain-containing protein</fullName>
    </recommendedName>
</protein>
<reference evidence="1" key="1">
    <citation type="journal article" date="2014" name="Int. J. Syst. Evol. Microbiol.">
        <title>Complete genome sequence of Corynebacterium casei LMG S-19264T (=DSM 44701T), isolated from a smear-ripened cheese.</title>
        <authorList>
            <consortium name="US DOE Joint Genome Institute (JGI-PGF)"/>
            <person name="Walter F."/>
            <person name="Albersmeier A."/>
            <person name="Kalinowski J."/>
            <person name="Ruckert C."/>
        </authorList>
    </citation>
    <scope>NUCLEOTIDE SEQUENCE</scope>
    <source>
        <strain evidence="1">KCTC 12988</strain>
    </source>
</reference>
<dbReference type="RefSeq" id="WP_189574662.1">
    <property type="nucleotide sequence ID" value="NZ_BMXI01000045.1"/>
</dbReference>
<reference evidence="1" key="2">
    <citation type="submission" date="2020-09" db="EMBL/GenBank/DDBJ databases">
        <authorList>
            <person name="Sun Q."/>
            <person name="Kim S."/>
        </authorList>
    </citation>
    <scope>NUCLEOTIDE SEQUENCE</scope>
    <source>
        <strain evidence="1">KCTC 12988</strain>
    </source>
</reference>
<organism evidence="1 2">
    <name type="scientific">Roseibacillus persicicus</name>
    <dbReference type="NCBI Taxonomy" id="454148"/>
    <lineage>
        <taxon>Bacteria</taxon>
        <taxon>Pseudomonadati</taxon>
        <taxon>Verrucomicrobiota</taxon>
        <taxon>Verrucomicrobiia</taxon>
        <taxon>Verrucomicrobiales</taxon>
        <taxon>Verrucomicrobiaceae</taxon>
        <taxon>Roseibacillus</taxon>
    </lineage>
</organism>
<accession>A0A918WQY3</accession>
<evidence type="ECO:0000313" key="1">
    <source>
        <dbReference type="EMBL" id="GHC68257.1"/>
    </source>
</evidence>